<keyword evidence="8" id="KW-0472">Membrane</keyword>
<keyword evidence="5" id="KW-0963">Cytoplasm</keyword>
<proteinExistence type="predicted"/>
<dbReference type="AlphaFoldDB" id="A0A8T2PQ78"/>
<dbReference type="Gene3D" id="2.30.42.10">
    <property type="match status" value="1"/>
</dbReference>
<evidence type="ECO:0000256" key="12">
    <source>
        <dbReference type="SAM" id="MobiDB-lite"/>
    </source>
</evidence>
<comment type="subcellular location">
    <subcellularLocation>
        <location evidence="1">Cell membrane</location>
        <topology evidence="1">Peripheral membrane protein</topology>
        <orientation evidence="1">Cytoplasmic side</orientation>
    </subcellularLocation>
    <subcellularLocation>
        <location evidence="2">Cytoplasm</location>
        <location evidence="2">Perinuclear region</location>
    </subcellularLocation>
    <subcellularLocation>
        <location evidence="10">Postsynaptic cell membrane</location>
    </subcellularLocation>
</comment>
<dbReference type="PROSITE" id="PS50106">
    <property type="entry name" value="PDZ"/>
    <property type="match status" value="1"/>
</dbReference>
<evidence type="ECO:0000256" key="1">
    <source>
        <dbReference type="ARBA" id="ARBA00004413"/>
    </source>
</evidence>
<dbReference type="FunFam" id="2.30.42.10:FF:000157">
    <property type="entry name" value="General receptor for phosphoinositides 1-associated scaffold protein"/>
    <property type="match status" value="1"/>
</dbReference>
<dbReference type="PANTHER" id="PTHR15963:SF3">
    <property type="entry name" value="PROTEIN TAMALIN"/>
    <property type="match status" value="1"/>
</dbReference>
<evidence type="ECO:0000256" key="2">
    <source>
        <dbReference type="ARBA" id="ARBA00004556"/>
    </source>
</evidence>
<dbReference type="Pfam" id="PF00595">
    <property type="entry name" value="PDZ"/>
    <property type="match status" value="1"/>
</dbReference>
<dbReference type="OrthoDB" id="10041077at2759"/>
<evidence type="ECO:0000256" key="7">
    <source>
        <dbReference type="ARBA" id="ARBA00023018"/>
    </source>
</evidence>
<evidence type="ECO:0000256" key="11">
    <source>
        <dbReference type="ARBA" id="ARBA00058705"/>
    </source>
</evidence>
<protein>
    <recommendedName>
        <fullName evidence="13">PDZ domain-containing protein</fullName>
    </recommendedName>
</protein>
<keyword evidence="3" id="KW-1003">Cell membrane</keyword>
<comment type="caution">
    <text evidence="14">The sequence shown here is derived from an EMBL/GenBank/DDBJ whole genome shotgun (WGS) entry which is preliminary data.</text>
</comment>
<gene>
    <name evidence="14" type="ORF">JZ751_018060</name>
</gene>
<evidence type="ECO:0000256" key="9">
    <source>
        <dbReference type="ARBA" id="ARBA00023257"/>
    </source>
</evidence>
<evidence type="ECO:0000256" key="5">
    <source>
        <dbReference type="ARBA" id="ARBA00022490"/>
    </source>
</evidence>
<dbReference type="GO" id="GO:0045211">
    <property type="term" value="C:postsynaptic membrane"/>
    <property type="evidence" value="ECO:0007669"/>
    <property type="project" value="UniProtKB-SubCell"/>
</dbReference>
<feature type="non-terminal residue" evidence="14">
    <location>
        <position position="1"/>
    </location>
</feature>
<organism evidence="14 15">
    <name type="scientific">Albula glossodonta</name>
    <name type="common">roundjaw bonefish</name>
    <dbReference type="NCBI Taxonomy" id="121402"/>
    <lineage>
        <taxon>Eukaryota</taxon>
        <taxon>Metazoa</taxon>
        <taxon>Chordata</taxon>
        <taxon>Craniata</taxon>
        <taxon>Vertebrata</taxon>
        <taxon>Euteleostomi</taxon>
        <taxon>Actinopterygii</taxon>
        <taxon>Neopterygii</taxon>
        <taxon>Teleostei</taxon>
        <taxon>Albuliformes</taxon>
        <taxon>Albulidae</taxon>
        <taxon>Albula</taxon>
    </lineage>
</organism>
<feature type="compositionally biased region" description="Basic residues" evidence="12">
    <location>
        <begin position="309"/>
        <end position="321"/>
    </location>
</feature>
<sequence length="321" mass="35990">MKNMSLWRPVKWSSSRPAHGTPCSGTAEMHLPSSTSDKRKTLVPMSDPLDVYNSKRLAYAGATLPRNRRKGGPQAWNSLAPSPEQYRKVIDLEKEDEETFGFEIQTYGLSHSDETSVEMCTYVCKVHADSPASHAGLRVGDTISTVNGASVEGFRHQEIVKLIRSCGNTIRLETVYSDSIRKAELEARLQYLRQTLQEKWDEYESLMKREQKLLHNRPDPVACSISEVRTAKEECPLPSQTYLSGDKCTSNDPMEERRGGNRRASGLFASAKTQLTRSASVRSYLRGAPERGAPDKQGHTPGHYGSLPRKSKQNGFHRHLQ</sequence>
<dbReference type="InterPro" id="IPR001478">
    <property type="entry name" value="PDZ"/>
</dbReference>
<feature type="domain" description="PDZ" evidence="13">
    <location>
        <begin position="89"/>
        <end position="178"/>
    </location>
</feature>
<keyword evidence="9" id="KW-0628">Postsynaptic cell membrane</keyword>
<feature type="region of interest" description="Disordered" evidence="12">
    <location>
        <begin position="278"/>
        <end position="321"/>
    </location>
</feature>
<dbReference type="PANTHER" id="PTHR15963">
    <property type="entry name" value="GENERAL RECEPTOR FOR PHOSPHOINOSITIDES 1-ASSOCIATED SCAFFOLD PROTEIN-RELATED"/>
    <property type="match status" value="1"/>
</dbReference>
<dbReference type="EMBL" id="JAFBMS010000004">
    <property type="protein sequence ID" value="KAG9353461.1"/>
    <property type="molecule type" value="Genomic_DNA"/>
</dbReference>
<evidence type="ECO:0000259" key="13">
    <source>
        <dbReference type="PROSITE" id="PS50106"/>
    </source>
</evidence>
<name>A0A8T2PQ78_9TELE</name>
<keyword evidence="15" id="KW-1185">Reference proteome</keyword>
<keyword evidence="6" id="KW-0597">Phosphoprotein</keyword>
<dbReference type="InterPro" id="IPR036034">
    <property type="entry name" value="PDZ_sf"/>
</dbReference>
<accession>A0A8T2PQ78</accession>
<dbReference type="InterPro" id="IPR052122">
    <property type="entry name" value="Intracell_Traff_Signaling_Reg"/>
</dbReference>
<dbReference type="CDD" id="cd06713">
    <property type="entry name" value="PDZ_tamalin_CYTIP-like"/>
    <property type="match status" value="1"/>
</dbReference>
<evidence type="ECO:0000313" key="14">
    <source>
        <dbReference type="EMBL" id="KAG9353461.1"/>
    </source>
</evidence>
<dbReference type="SMART" id="SM00228">
    <property type="entry name" value="PDZ"/>
    <property type="match status" value="1"/>
</dbReference>
<keyword evidence="7" id="KW-0770">Synapse</keyword>
<evidence type="ECO:0000256" key="10">
    <source>
        <dbReference type="ARBA" id="ARBA00034100"/>
    </source>
</evidence>
<comment type="function">
    <text evidence="11">Plays a role in intracellular trafficking and contributes to the macromolecular organization of group 1 metabotropic glutamate receptors (mGluRs) at synapses.</text>
</comment>
<keyword evidence="4" id="KW-0488">Methylation</keyword>
<dbReference type="Proteomes" id="UP000824540">
    <property type="component" value="Unassembled WGS sequence"/>
</dbReference>
<evidence type="ECO:0000256" key="6">
    <source>
        <dbReference type="ARBA" id="ARBA00022553"/>
    </source>
</evidence>
<evidence type="ECO:0000256" key="3">
    <source>
        <dbReference type="ARBA" id="ARBA00022475"/>
    </source>
</evidence>
<evidence type="ECO:0000313" key="15">
    <source>
        <dbReference type="Proteomes" id="UP000824540"/>
    </source>
</evidence>
<dbReference type="SUPFAM" id="SSF50156">
    <property type="entry name" value="PDZ domain-like"/>
    <property type="match status" value="1"/>
</dbReference>
<reference evidence="14" key="1">
    <citation type="thesis" date="2021" institute="BYU ScholarsArchive" country="Provo, UT, USA">
        <title>Applications of and Algorithms for Genome Assembly and Genomic Analyses with an Emphasis on Marine Teleosts.</title>
        <authorList>
            <person name="Pickett B.D."/>
        </authorList>
    </citation>
    <scope>NUCLEOTIDE SEQUENCE</scope>
    <source>
        <strain evidence="14">HI-2016</strain>
    </source>
</reference>
<feature type="region of interest" description="Disordered" evidence="12">
    <location>
        <begin position="244"/>
        <end position="266"/>
    </location>
</feature>
<feature type="region of interest" description="Disordered" evidence="12">
    <location>
        <begin position="1"/>
        <end position="46"/>
    </location>
</feature>
<feature type="compositionally biased region" description="Basic and acidic residues" evidence="12">
    <location>
        <begin position="288"/>
        <end position="298"/>
    </location>
</feature>
<evidence type="ECO:0000256" key="8">
    <source>
        <dbReference type="ARBA" id="ARBA00023136"/>
    </source>
</evidence>
<dbReference type="GO" id="GO:0098978">
    <property type="term" value="C:glutamatergic synapse"/>
    <property type="evidence" value="ECO:0007669"/>
    <property type="project" value="UniProtKB-ARBA"/>
</dbReference>
<evidence type="ECO:0000256" key="4">
    <source>
        <dbReference type="ARBA" id="ARBA00022481"/>
    </source>
</evidence>
<dbReference type="GO" id="GO:0048471">
    <property type="term" value="C:perinuclear region of cytoplasm"/>
    <property type="evidence" value="ECO:0007669"/>
    <property type="project" value="UniProtKB-SubCell"/>
</dbReference>